<comment type="function">
    <text evidence="5">Catalyzes the conversion of 1-hydroxy-2-methyl-2-(E)-butenyl 4-diphosphate (HMBPP) into a mixture of isopentenyl diphosphate (IPP) and dimethylallyl diphosphate (DMAPP). Acts in the terminal step of the DOXP/MEP pathway for isoprenoid precursor biosynthesis.</text>
</comment>
<feature type="binding site" evidence="5">
    <location>
        <position position="237"/>
    </location>
    <ligand>
        <name>dimethylallyl diphosphate</name>
        <dbReference type="ChEBI" id="CHEBI:57623"/>
    </ligand>
</feature>
<keyword evidence="2 5" id="KW-0479">Metal-binding</keyword>
<evidence type="ECO:0000256" key="3">
    <source>
        <dbReference type="ARBA" id="ARBA00023004"/>
    </source>
</evidence>
<feature type="binding site" evidence="5">
    <location>
        <position position="88"/>
    </location>
    <ligand>
        <name>dimethylallyl diphosphate</name>
        <dbReference type="ChEBI" id="CHEBI:57623"/>
    </ligand>
</feature>
<feature type="binding site" evidence="5">
    <location>
        <position position="238"/>
    </location>
    <ligand>
        <name>isopentenyl diphosphate</name>
        <dbReference type="ChEBI" id="CHEBI:128769"/>
    </ligand>
</feature>
<feature type="binding site" evidence="5">
    <location>
        <position position="138"/>
    </location>
    <ligand>
        <name>(2E)-4-hydroxy-3-methylbut-2-enyl diphosphate</name>
        <dbReference type="ChEBI" id="CHEBI:128753"/>
    </ligand>
</feature>
<keyword evidence="3 5" id="KW-0408">Iron</keyword>
<feature type="binding site" evidence="5">
    <location>
        <position position="138"/>
    </location>
    <ligand>
        <name>dimethylallyl diphosphate</name>
        <dbReference type="ChEBI" id="CHEBI:57623"/>
    </ligand>
</feature>
<evidence type="ECO:0000256" key="5">
    <source>
        <dbReference type="HAMAP-Rule" id="MF_00191"/>
    </source>
</evidence>
<dbReference type="Gene3D" id="3.40.50.11270">
    <property type="match status" value="1"/>
</dbReference>
<gene>
    <name evidence="5 6" type="primary">ispH</name>
    <name evidence="6" type="ORF">PUV54_15785</name>
</gene>
<dbReference type="NCBIfam" id="TIGR00216">
    <property type="entry name" value="ispH_lytB"/>
    <property type="match status" value="1"/>
</dbReference>
<feature type="binding site" evidence="5">
    <location>
        <position position="110"/>
    </location>
    <ligand>
        <name>[4Fe-4S] cluster</name>
        <dbReference type="ChEBI" id="CHEBI:49883"/>
    </ligand>
</feature>
<feature type="binding site" evidence="5">
    <location>
        <position position="282"/>
    </location>
    <ligand>
        <name>(2E)-4-hydroxy-3-methylbut-2-enyl diphosphate</name>
        <dbReference type="ChEBI" id="CHEBI:128753"/>
    </ligand>
</feature>
<sequence length="323" mass="34216">MTAPRPQATDDLSILTVRLASPRGFCAGVERAIRTVEDTLSQYGRPVFVRHEIVHNVHVVSRLAAMGAVFVESLDEVPSDRPVVFSAHGAPISAHQKADSRHLVKIDATCPLVLKVHNQTRRHIAAGRHVILIGHAGHPEVIGTMGQAPDGGSITLIETEDEASKVSLPDAPLAYVTQTTLSVDETRGIIDVLKSRFPDIAGPAKEDICYATSNRQAAVKATAPGTDLFVVIGSETSSNSVRLVETALAAGSAKAVLTDGADSFDWSLCDAARSIGVSAGASAPEELVEAFLTTLAKKRPIKIESVETAKENIVFKPALRLAS</sequence>
<feature type="binding site" evidence="5">
    <location>
        <position position="138"/>
    </location>
    <ligand>
        <name>isopentenyl diphosphate</name>
        <dbReference type="ChEBI" id="CHEBI:128769"/>
    </ligand>
</feature>
<feature type="binding site" evidence="5">
    <location>
        <position position="26"/>
    </location>
    <ligand>
        <name>[4Fe-4S] cluster</name>
        <dbReference type="ChEBI" id="CHEBI:49883"/>
    </ligand>
</feature>
<comment type="catalytic activity">
    <reaction evidence="5">
        <text>dimethylallyl diphosphate + 2 oxidized [2Fe-2S]-[ferredoxin] + H2O = (2E)-4-hydroxy-3-methylbut-2-enyl diphosphate + 2 reduced [2Fe-2S]-[ferredoxin] + 2 H(+)</text>
        <dbReference type="Rhea" id="RHEA:24825"/>
        <dbReference type="Rhea" id="RHEA-COMP:10000"/>
        <dbReference type="Rhea" id="RHEA-COMP:10001"/>
        <dbReference type="ChEBI" id="CHEBI:15377"/>
        <dbReference type="ChEBI" id="CHEBI:15378"/>
        <dbReference type="ChEBI" id="CHEBI:33737"/>
        <dbReference type="ChEBI" id="CHEBI:33738"/>
        <dbReference type="ChEBI" id="CHEBI:57623"/>
        <dbReference type="ChEBI" id="CHEBI:128753"/>
        <dbReference type="EC" id="1.17.7.4"/>
    </reaction>
</comment>
<evidence type="ECO:0000313" key="7">
    <source>
        <dbReference type="Proteomes" id="UP001214043"/>
    </source>
</evidence>
<keyword evidence="5" id="KW-0414">Isoprene biosynthesis</keyword>
<feature type="binding site" evidence="5">
    <location>
        <position position="239"/>
    </location>
    <ligand>
        <name>dimethylallyl diphosphate</name>
        <dbReference type="ChEBI" id="CHEBI:57623"/>
    </ligand>
</feature>
<feature type="binding site" evidence="5">
    <location>
        <position position="55"/>
    </location>
    <ligand>
        <name>(2E)-4-hydroxy-3-methylbut-2-enyl diphosphate</name>
        <dbReference type="ChEBI" id="CHEBI:128753"/>
    </ligand>
</feature>
<dbReference type="PANTHER" id="PTHR30426">
    <property type="entry name" value="4-HYDROXY-3-METHYLBUT-2-ENYL DIPHOSPHATE REDUCTASE"/>
    <property type="match status" value="1"/>
</dbReference>
<organism evidence="6 7">
    <name type="scientific">Hyphococcus flavus</name>
    <dbReference type="NCBI Taxonomy" id="1866326"/>
    <lineage>
        <taxon>Bacteria</taxon>
        <taxon>Pseudomonadati</taxon>
        <taxon>Pseudomonadota</taxon>
        <taxon>Alphaproteobacteria</taxon>
        <taxon>Parvularculales</taxon>
        <taxon>Parvularculaceae</taxon>
        <taxon>Hyphococcus</taxon>
    </lineage>
</organism>
<feature type="binding site" evidence="5">
    <location>
        <position position="88"/>
    </location>
    <ligand>
        <name>isopentenyl diphosphate</name>
        <dbReference type="ChEBI" id="CHEBI:128769"/>
    </ligand>
</feature>
<dbReference type="CDD" id="cd13944">
    <property type="entry name" value="lytB_ispH"/>
    <property type="match status" value="1"/>
</dbReference>
<comment type="catalytic activity">
    <reaction evidence="5">
        <text>isopentenyl diphosphate + 2 oxidized [2Fe-2S]-[ferredoxin] + H2O = (2E)-4-hydroxy-3-methylbut-2-enyl diphosphate + 2 reduced [2Fe-2S]-[ferredoxin] + 2 H(+)</text>
        <dbReference type="Rhea" id="RHEA:24488"/>
        <dbReference type="Rhea" id="RHEA-COMP:10000"/>
        <dbReference type="Rhea" id="RHEA-COMP:10001"/>
        <dbReference type="ChEBI" id="CHEBI:15377"/>
        <dbReference type="ChEBI" id="CHEBI:15378"/>
        <dbReference type="ChEBI" id="CHEBI:33737"/>
        <dbReference type="ChEBI" id="CHEBI:33738"/>
        <dbReference type="ChEBI" id="CHEBI:128753"/>
        <dbReference type="ChEBI" id="CHEBI:128769"/>
        <dbReference type="EC" id="1.17.7.4"/>
    </reaction>
</comment>
<dbReference type="GO" id="GO:0019288">
    <property type="term" value="P:isopentenyl diphosphate biosynthetic process, methylerythritol 4-phosphate pathway"/>
    <property type="evidence" value="ECO:0007669"/>
    <property type="project" value="UniProtKB-UniRule"/>
</dbReference>
<feature type="active site" description="Proton donor" evidence="5">
    <location>
        <position position="140"/>
    </location>
</feature>
<keyword evidence="1 5" id="KW-0004">4Fe-4S</keyword>
<dbReference type="Gene3D" id="3.40.1010.20">
    <property type="entry name" value="4-hydroxy-3-methylbut-2-enyl diphosphate reductase, catalytic domain"/>
    <property type="match status" value="2"/>
</dbReference>
<keyword evidence="7" id="KW-1185">Reference proteome</keyword>
<evidence type="ECO:0000256" key="2">
    <source>
        <dbReference type="ARBA" id="ARBA00022723"/>
    </source>
</evidence>
<dbReference type="NCBIfam" id="NF002190">
    <property type="entry name" value="PRK01045.1-4"/>
    <property type="match status" value="1"/>
</dbReference>
<reference evidence="6" key="1">
    <citation type="submission" date="2023-02" db="EMBL/GenBank/DDBJ databases">
        <title>Genome sequence of Hyphococcus flavus.</title>
        <authorList>
            <person name="Rong J.-C."/>
            <person name="Zhao Q."/>
            <person name="Yi M."/>
            <person name="Wu J.-Y."/>
        </authorList>
    </citation>
    <scope>NUCLEOTIDE SEQUENCE</scope>
    <source>
        <strain evidence="6">MCCC 1K03223</strain>
    </source>
</reference>
<feature type="binding site" evidence="5">
    <location>
        <position position="238"/>
    </location>
    <ligand>
        <name>dimethylallyl diphosphate</name>
        <dbReference type="ChEBI" id="CHEBI:57623"/>
    </ligand>
</feature>
<feature type="binding site" evidence="5">
    <location>
        <position position="237"/>
    </location>
    <ligand>
        <name>isopentenyl diphosphate</name>
        <dbReference type="ChEBI" id="CHEBI:128769"/>
    </ligand>
</feature>
<dbReference type="RefSeq" id="WP_274493300.1">
    <property type="nucleotide sequence ID" value="NZ_CP118166.1"/>
</dbReference>
<dbReference type="GO" id="GO:0051539">
    <property type="term" value="F:4 iron, 4 sulfur cluster binding"/>
    <property type="evidence" value="ECO:0007669"/>
    <property type="project" value="UniProtKB-UniRule"/>
</dbReference>
<dbReference type="Pfam" id="PF02401">
    <property type="entry name" value="LYTB"/>
    <property type="match status" value="1"/>
</dbReference>
<comment type="similarity">
    <text evidence="5">Belongs to the IspH family.</text>
</comment>
<dbReference type="HAMAP" id="MF_00191">
    <property type="entry name" value="IspH"/>
    <property type="match status" value="1"/>
</dbReference>
<feature type="binding site" evidence="5">
    <location>
        <position position="55"/>
    </location>
    <ligand>
        <name>isopentenyl diphosphate</name>
        <dbReference type="ChEBI" id="CHEBI:128769"/>
    </ligand>
</feature>
<feature type="binding site" evidence="5">
    <location>
        <position position="179"/>
    </location>
    <ligand>
        <name>(2E)-4-hydroxy-3-methylbut-2-enyl diphosphate</name>
        <dbReference type="ChEBI" id="CHEBI:128753"/>
    </ligand>
</feature>
<dbReference type="InterPro" id="IPR003451">
    <property type="entry name" value="LytB/IspH"/>
</dbReference>
<dbReference type="EC" id="1.17.7.4" evidence="5"/>
<accession>A0AAE9ZBW1</accession>
<name>A0AAE9ZBW1_9PROT</name>
<comment type="cofactor">
    <cofactor evidence="5">
        <name>[4Fe-4S] cluster</name>
        <dbReference type="ChEBI" id="CHEBI:49883"/>
    </cofactor>
    <text evidence="5">Binds 1 [4Fe-4S] cluster per subunit.</text>
</comment>
<dbReference type="KEGG" id="hfl:PUV54_15785"/>
<comment type="pathway">
    <text evidence="5">Isoprenoid biosynthesis; dimethylallyl diphosphate biosynthesis; dimethylallyl diphosphate from (2E)-4-hydroxy-3-methylbutenyl diphosphate: step 1/1.</text>
</comment>
<feature type="binding site" evidence="5">
    <location>
        <position position="282"/>
    </location>
    <ligand>
        <name>isopentenyl diphosphate</name>
        <dbReference type="ChEBI" id="CHEBI:128769"/>
    </ligand>
</feature>
<feature type="binding site" evidence="5">
    <location>
        <position position="239"/>
    </location>
    <ligand>
        <name>isopentenyl diphosphate</name>
        <dbReference type="ChEBI" id="CHEBI:128769"/>
    </ligand>
</feature>
<dbReference type="GO" id="GO:0046872">
    <property type="term" value="F:metal ion binding"/>
    <property type="evidence" value="ECO:0007669"/>
    <property type="project" value="UniProtKB-KW"/>
</dbReference>
<keyword evidence="5 6" id="KW-0560">Oxidoreductase</keyword>
<proteinExistence type="inferred from homology"/>
<evidence type="ECO:0000256" key="4">
    <source>
        <dbReference type="ARBA" id="ARBA00023014"/>
    </source>
</evidence>
<comment type="pathway">
    <text evidence="5">Isoprenoid biosynthesis; isopentenyl diphosphate biosynthesis via DXP pathway; isopentenyl diphosphate from 1-deoxy-D-xylulose 5-phosphate: step 6/6.</text>
</comment>
<dbReference type="EMBL" id="CP118166">
    <property type="protein sequence ID" value="WDI31411.1"/>
    <property type="molecule type" value="Genomic_DNA"/>
</dbReference>
<dbReference type="GO" id="GO:0051745">
    <property type="term" value="F:4-hydroxy-3-methylbut-2-enyl diphosphate reductase activity"/>
    <property type="evidence" value="ECO:0007669"/>
    <property type="project" value="UniProtKB-UniRule"/>
</dbReference>
<feature type="binding site" evidence="5">
    <location>
        <position position="282"/>
    </location>
    <ligand>
        <name>dimethylallyl diphosphate</name>
        <dbReference type="ChEBI" id="CHEBI:57623"/>
    </ligand>
</feature>
<feature type="binding site" evidence="5">
    <location>
        <position position="88"/>
    </location>
    <ligand>
        <name>(2E)-4-hydroxy-3-methylbut-2-enyl diphosphate</name>
        <dbReference type="ChEBI" id="CHEBI:128753"/>
    </ligand>
</feature>
<evidence type="ECO:0000256" key="1">
    <source>
        <dbReference type="ARBA" id="ARBA00022485"/>
    </source>
</evidence>
<dbReference type="PANTHER" id="PTHR30426:SF0">
    <property type="entry name" value="4-HYDROXY-3-METHYLBUT-2-ENYL DIPHOSPHATE REDUCTASE"/>
    <property type="match status" value="1"/>
</dbReference>
<feature type="binding site" evidence="5">
    <location>
        <position position="55"/>
    </location>
    <ligand>
        <name>dimethylallyl diphosphate</name>
        <dbReference type="ChEBI" id="CHEBI:57623"/>
    </ligand>
</feature>
<dbReference type="GO" id="GO:0016114">
    <property type="term" value="P:terpenoid biosynthetic process"/>
    <property type="evidence" value="ECO:0007669"/>
    <property type="project" value="UniProtKB-UniRule"/>
</dbReference>
<keyword evidence="4 5" id="KW-0411">Iron-sulfur</keyword>
<feature type="binding site" evidence="5">
    <location>
        <position position="238"/>
    </location>
    <ligand>
        <name>(2E)-4-hydroxy-3-methylbut-2-enyl diphosphate</name>
        <dbReference type="ChEBI" id="CHEBI:128753"/>
    </ligand>
</feature>
<protein>
    <recommendedName>
        <fullName evidence="5">4-hydroxy-3-methylbut-2-enyl diphosphate reductase</fullName>
        <shortName evidence="5">HMBPP reductase</shortName>
        <ecNumber evidence="5">1.17.7.4</ecNumber>
    </recommendedName>
</protein>
<dbReference type="Proteomes" id="UP001214043">
    <property type="component" value="Chromosome"/>
</dbReference>
<feature type="binding site" evidence="5">
    <location>
        <position position="237"/>
    </location>
    <ligand>
        <name>(2E)-4-hydroxy-3-methylbut-2-enyl diphosphate</name>
        <dbReference type="ChEBI" id="CHEBI:128753"/>
    </ligand>
</feature>
<feature type="binding site" evidence="5">
    <location>
        <position position="239"/>
    </location>
    <ligand>
        <name>(2E)-4-hydroxy-3-methylbut-2-enyl diphosphate</name>
        <dbReference type="ChEBI" id="CHEBI:128753"/>
    </ligand>
</feature>
<dbReference type="AlphaFoldDB" id="A0AAE9ZBW1"/>
<dbReference type="GO" id="GO:0050992">
    <property type="term" value="P:dimethylallyl diphosphate biosynthetic process"/>
    <property type="evidence" value="ECO:0007669"/>
    <property type="project" value="UniProtKB-UniRule"/>
</dbReference>
<feature type="binding site" evidence="5">
    <location>
        <position position="209"/>
    </location>
    <ligand>
        <name>[4Fe-4S] cluster</name>
        <dbReference type="ChEBI" id="CHEBI:49883"/>
    </ligand>
</feature>
<evidence type="ECO:0000313" key="6">
    <source>
        <dbReference type="EMBL" id="WDI31411.1"/>
    </source>
</evidence>